<dbReference type="Gene3D" id="2.60.40.10">
    <property type="entry name" value="Immunoglobulins"/>
    <property type="match status" value="1"/>
</dbReference>
<comment type="similarity">
    <text evidence="2 7">Belongs to the glycosyl hydrolase 3 family.</text>
</comment>
<dbReference type="AlphaFoldDB" id="A0AAD9CWG0"/>
<evidence type="ECO:0000256" key="7">
    <source>
        <dbReference type="RuleBase" id="RU361161"/>
    </source>
</evidence>
<evidence type="ECO:0000313" key="10">
    <source>
        <dbReference type="Proteomes" id="UP001182556"/>
    </source>
</evidence>
<evidence type="ECO:0000256" key="1">
    <source>
        <dbReference type="ARBA" id="ARBA00000448"/>
    </source>
</evidence>
<evidence type="ECO:0000256" key="5">
    <source>
        <dbReference type="ARBA" id="ARBA00023277"/>
    </source>
</evidence>
<dbReference type="EC" id="3.2.1.21" evidence="3 7"/>
<dbReference type="InterPro" id="IPR036962">
    <property type="entry name" value="Glyco_hydro_3_N_sf"/>
</dbReference>
<evidence type="ECO:0000256" key="6">
    <source>
        <dbReference type="ARBA" id="ARBA00023295"/>
    </source>
</evidence>
<dbReference type="PRINTS" id="PR00133">
    <property type="entry name" value="GLHYDRLASE3"/>
</dbReference>
<keyword evidence="7" id="KW-0624">Polysaccharide degradation</keyword>
<dbReference type="SUPFAM" id="SSF52279">
    <property type="entry name" value="Beta-D-glucan exohydrolase, C-terminal domain"/>
    <property type="match status" value="1"/>
</dbReference>
<dbReference type="InterPro" id="IPR013783">
    <property type="entry name" value="Ig-like_fold"/>
</dbReference>
<dbReference type="InterPro" id="IPR002772">
    <property type="entry name" value="Glyco_hydro_3_C"/>
</dbReference>
<evidence type="ECO:0000259" key="8">
    <source>
        <dbReference type="SMART" id="SM01217"/>
    </source>
</evidence>
<reference evidence="9" key="1">
    <citation type="submission" date="2023-02" db="EMBL/GenBank/DDBJ databases">
        <title>Identification and recombinant expression of a fungal hydrolase from Papiliotrema laurentii that hydrolyzes apple cutin and clears colloidal polyester polyurethane.</title>
        <authorList>
            <consortium name="DOE Joint Genome Institute"/>
            <person name="Roman V.A."/>
            <person name="Bojanowski C."/>
            <person name="Crable B.R."/>
            <person name="Wagner D.N."/>
            <person name="Hung C.S."/>
            <person name="Nadeau L.J."/>
            <person name="Schratz L."/>
            <person name="Haridas S."/>
            <person name="Pangilinan J."/>
            <person name="Lipzen A."/>
            <person name="Na H."/>
            <person name="Yan M."/>
            <person name="Ng V."/>
            <person name="Grigoriev I.V."/>
            <person name="Spatafora J.W."/>
            <person name="Barlow D."/>
            <person name="Biffinger J."/>
            <person name="Kelley-Loughnane N."/>
            <person name="Varaljay V.A."/>
            <person name="Crookes-Goodson W.J."/>
        </authorList>
    </citation>
    <scope>NUCLEOTIDE SEQUENCE</scope>
    <source>
        <strain evidence="9">5307AH</strain>
    </source>
</reference>
<organism evidence="9 10">
    <name type="scientific">Papiliotrema laurentii</name>
    <name type="common">Cryptococcus laurentii</name>
    <dbReference type="NCBI Taxonomy" id="5418"/>
    <lineage>
        <taxon>Eukaryota</taxon>
        <taxon>Fungi</taxon>
        <taxon>Dikarya</taxon>
        <taxon>Basidiomycota</taxon>
        <taxon>Agaricomycotina</taxon>
        <taxon>Tremellomycetes</taxon>
        <taxon>Tremellales</taxon>
        <taxon>Rhynchogastremaceae</taxon>
        <taxon>Papiliotrema</taxon>
    </lineage>
</organism>
<dbReference type="Gene3D" id="3.20.20.300">
    <property type="entry name" value="Glycoside hydrolase, family 3, N-terminal domain"/>
    <property type="match status" value="1"/>
</dbReference>
<dbReference type="PANTHER" id="PTHR42715">
    <property type="entry name" value="BETA-GLUCOSIDASE"/>
    <property type="match status" value="1"/>
</dbReference>
<dbReference type="GO" id="GO:0000272">
    <property type="term" value="P:polysaccharide catabolic process"/>
    <property type="evidence" value="ECO:0007669"/>
    <property type="project" value="UniProtKB-KW"/>
</dbReference>
<keyword evidence="10" id="KW-1185">Reference proteome</keyword>
<dbReference type="Pfam" id="PF01915">
    <property type="entry name" value="Glyco_hydro_3_C"/>
    <property type="match status" value="1"/>
</dbReference>
<evidence type="ECO:0000256" key="3">
    <source>
        <dbReference type="ARBA" id="ARBA00012744"/>
    </source>
</evidence>
<accession>A0AAD9CWG0</accession>
<evidence type="ECO:0000256" key="2">
    <source>
        <dbReference type="ARBA" id="ARBA00005336"/>
    </source>
</evidence>
<comment type="catalytic activity">
    <reaction evidence="1 7">
        <text>Hydrolysis of terminal, non-reducing beta-D-glucosyl residues with release of beta-D-glucose.</text>
        <dbReference type="EC" id="3.2.1.21"/>
    </reaction>
</comment>
<gene>
    <name evidence="9" type="ORF">DB88DRAFT_511873</name>
</gene>
<keyword evidence="5 7" id="KW-0119">Carbohydrate metabolism</keyword>
<dbReference type="InterPro" id="IPR017853">
    <property type="entry name" value="GH"/>
</dbReference>
<dbReference type="InterPro" id="IPR019800">
    <property type="entry name" value="Glyco_hydro_3_AS"/>
</dbReference>
<evidence type="ECO:0000256" key="4">
    <source>
        <dbReference type="ARBA" id="ARBA00022801"/>
    </source>
</evidence>
<dbReference type="Pfam" id="PF00933">
    <property type="entry name" value="Glyco_hydro_3"/>
    <property type="match status" value="1"/>
</dbReference>
<dbReference type="Proteomes" id="UP001182556">
    <property type="component" value="Unassembled WGS sequence"/>
</dbReference>
<dbReference type="InterPro" id="IPR036881">
    <property type="entry name" value="Glyco_hydro_3_C_sf"/>
</dbReference>
<dbReference type="Gene3D" id="2.60.120.260">
    <property type="entry name" value="Galactose-binding domain-like"/>
    <property type="match status" value="1"/>
</dbReference>
<dbReference type="GO" id="GO:0008422">
    <property type="term" value="F:beta-glucosidase activity"/>
    <property type="evidence" value="ECO:0007669"/>
    <property type="project" value="UniProtKB-EC"/>
</dbReference>
<dbReference type="PANTHER" id="PTHR42715:SF10">
    <property type="entry name" value="BETA-GLUCOSIDASE"/>
    <property type="match status" value="1"/>
</dbReference>
<dbReference type="EMBL" id="JAODAN010000007">
    <property type="protein sequence ID" value="KAK1923326.1"/>
    <property type="molecule type" value="Genomic_DNA"/>
</dbReference>
<comment type="pathway">
    <text evidence="7">Glycan metabolism; cellulose degradation.</text>
</comment>
<keyword evidence="6 7" id="KW-0326">Glycosidase</keyword>
<dbReference type="Gene3D" id="3.40.50.1700">
    <property type="entry name" value="Glycoside hydrolase family 3 C-terminal domain"/>
    <property type="match status" value="1"/>
</dbReference>
<sequence length="814" mass="88359">MPPIATSPSVDLQGVVHKISKLSTGSILDALTLEEKVSLLSGRSFCDTPSIDRLNITSIKVSDGPSGCRGEQSHDGPASASFPSASCLASTFDPALIELVGGEIGKECRLKSVDLLMGPTINLHRDPRGGRNFECFSEDPVLTGLMGAAYVNGLQCQGVGACLKHLVCNERETRRKQYNVKVTSATLREVYLRPFEQIIHAAKPYSIMAAYNDINDVPCSHSTEVLDIVRKDFRYDGLIMSDWFGTKDGVASLKAGVDLEMPFPVTRGGRLVQAVRSGLVPIGHVDQAVRRVVDTAAKTPGKRDEERPFDNDPRRIALCRRVGADGMVLLRNTNHVLPLRPDADILVVGQHATRPSVGGGGSAMLNPPYVVTPLEAIRQAATGKVTHHPGVPAWRLVPELDSDLCGTVKINLRNVGSDQVVWSSEREKAAISLLDQRIAALGPDFTLDLATTIHPRQTGRHLLSVFCVAETEVYLGDRLVETIHPPHISVEQFLFERFDFETILPVELTRDVPVTLRVTSKSKPKTGMEPPPQGLRIGLVYDVDVSESIRQAEDLARSASQVVVVTGLDSDWEGEGSDRANIDLPGHQGELVRRLAAVNPNVVLVNQSGGPVDLRCADRVSGIVQAFYGGMECGNAIADVLFGTVNPSGRLAMTFPKTLEECPTYEAFHNDSDGLVYEEGSLFGYRSYLHRQIQPAYPFGFGLSYTTFTWTLAEVSGSGPDIEVKVDVKNTGVAPGRDVVQLYVSRGADEPAKLEAVAKTALLGAGEQERISLTLDSRAFARWADDHWAVKSGPWRVSLSRDVLSEVVGLNVEL</sequence>
<dbReference type="Pfam" id="PF14310">
    <property type="entry name" value="Fn3-like"/>
    <property type="match status" value="1"/>
</dbReference>
<name>A0AAD9CWG0_PAPLA</name>
<protein>
    <recommendedName>
        <fullName evidence="3 7">beta-glucosidase</fullName>
        <ecNumber evidence="3 7">3.2.1.21</ecNumber>
    </recommendedName>
</protein>
<evidence type="ECO:0000313" key="9">
    <source>
        <dbReference type="EMBL" id="KAK1923326.1"/>
    </source>
</evidence>
<keyword evidence="4 7" id="KW-0378">Hydrolase</keyword>
<feature type="domain" description="Fibronectin type III-like" evidence="8">
    <location>
        <begin position="738"/>
        <end position="803"/>
    </location>
</feature>
<dbReference type="PROSITE" id="PS00775">
    <property type="entry name" value="GLYCOSYL_HYDROL_F3"/>
    <property type="match status" value="1"/>
</dbReference>
<dbReference type="InterPro" id="IPR026891">
    <property type="entry name" value="Fn3-like"/>
</dbReference>
<proteinExistence type="inferred from homology"/>
<dbReference type="InterPro" id="IPR001764">
    <property type="entry name" value="Glyco_hydro_3_N"/>
</dbReference>
<dbReference type="SUPFAM" id="SSF51445">
    <property type="entry name" value="(Trans)glycosidases"/>
    <property type="match status" value="1"/>
</dbReference>
<comment type="caution">
    <text evidence="9">The sequence shown here is derived from an EMBL/GenBank/DDBJ whole genome shotgun (WGS) entry which is preliminary data.</text>
</comment>
<dbReference type="SMART" id="SM01217">
    <property type="entry name" value="Fn3_like"/>
    <property type="match status" value="1"/>
</dbReference>
<dbReference type="InterPro" id="IPR050288">
    <property type="entry name" value="Cellulose_deg_GH3"/>
</dbReference>